<sequence length="64" mass="7505">MSAVAYKLYIYICLISSVSVITIDLVLLEKYKHFTLFSQHNVATNYNPHNVNVFYPFVCFRLEI</sequence>
<keyword evidence="1" id="KW-0472">Membrane</keyword>
<keyword evidence="1" id="KW-1133">Transmembrane helix</keyword>
<dbReference type="InParanoid" id="A0A1D2VLR1"/>
<evidence type="ECO:0000256" key="1">
    <source>
        <dbReference type="SAM" id="Phobius"/>
    </source>
</evidence>
<protein>
    <submittedName>
        <fullName evidence="2">Uncharacterized protein</fullName>
    </submittedName>
</protein>
<organism evidence="2 3">
    <name type="scientific">Ascoidea rubescens DSM 1968</name>
    <dbReference type="NCBI Taxonomy" id="1344418"/>
    <lineage>
        <taxon>Eukaryota</taxon>
        <taxon>Fungi</taxon>
        <taxon>Dikarya</taxon>
        <taxon>Ascomycota</taxon>
        <taxon>Saccharomycotina</taxon>
        <taxon>Saccharomycetes</taxon>
        <taxon>Ascoideaceae</taxon>
        <taxon>Ascoidea</taxon>
    </lineage>
</organism>
<dbReference type="GeneID" id="30962737"/>
<evidence type="ECO:0000313" key="3">
    <source>
        <dbReference type="Proteomes" id="UP000095038"/>
    </source>
</evidence>
<dbReference type="RefSeq" id="XP_020048839.1">
    <property type="nucleotide sequence ID" value="XM_020189101.1"/>
</dbReference>
<dbReference type="AlphaFoldDB" id="A0A1D2VLR1"/>
<accession>A0A1D2VLR1</accession>
<gene>
    <name evidence="2" type="ORF">ASCRUDRAFT_135840</name>
</gene>
<dbReference type="EMBL" id="KV454477">
    <property type="protein sequence ID" value="ODV62532.1"/>
    <property type="molecule type" value="Genomic_DNA"/>
</dbReference>
<proteinExistence type="predicted"/>
<keyword evidence="1" id="KW-0812">Transmembrane</keyword>
<evidence type="ECO:0000313" key="2">
    <source>
        <dbReference type="EMBL" id="ODV62532.1"/>
    </source>
</evidence>
<keyword evidence="3" id="KW-1185">Reference proteome</keyword>
<name>A0A1D2VLR1_9ASCO</name>
<reference evidence="3" key="1">
    <citation type="submission" date="2016-05" db="EMBL/GenBank/DDBJ databases">
        <title>Comparative genomics of biotechnologically important yeasts.</title>
        <authorList>
            <consortium name="DOE Joint Genome Institute"/>
            <person name="Riley R."/>
            <person name="Haridas S."/>
            <person name="Wolfe K.H."/>
            <person name="Lopes M.R."/>
            <person name="Hittinger C.T."/>
            <person name="Goker M."/>
            <person name="Salamov A."/>
            <person name="Wisecaver J."/>
            <person name="Long T.M."/>
            <person name="Aerts A.L."/>
            <person name="Barry K."/>
            <person name="Choi C."/>
            <person name="Clum A."/>
            <person name="Coughlan A.Y."/>
            <person name="Deshpande S."/>
            <person name="Douglass A.P."/>
            <person name="Hanson S.J."/>
            <person name="Klenk H.-P."/>
            <person name="Labutti K."/>
            <person name="Lapidus A."/>
            <person name="Lindquist E."/>
            <person name="Lipzen A."/>
            <person name="Meier-Kolthoff J.P."/>
            <person name="Ohm R.A."/>
            <person name="Otillar R.P."/>
            <person name="Pangilinan J."/>
            <person name="Peng Y."/>
            <person name="Rokas A."/>
            <person name="Rosa C.A."/>
            <person name="Scheuner C."/>
            <person name="Sibirny A.A."/>
            <person name="Slot J.C."/>
            <person name="Stielow J.B."/>
            <person name="Sun H."/>
            <person name="Kurtzman C.P."/>
            <person name="Blackwell M."/>
            <person name="Grigoriev I.V."/>
            <person name="Jeffries T.W."/>
        </authorList>
    </citation>
    <scope>NUCLEOTIDE SEQUENCE [LARGE SCALE GENOMIC DNA]</scope>
    <source>
        <strain evidence="3">DSM 1968</strain>
    </source>
</reference>
<dbReference type="Proteomes" id="UP000095038">
    <property type="component" value="Unassembled WGS sequence"/>
</dbReference>
<feature type="transmembrane region" description="Helical" evidence="1">
    <location>
        <begin position="6"/>
        <end position="28"/>
    </location>
</feature>